<accession>A0A397RNT6</accession>
<proteinExistence type="predicted"/>
<reference evidence="1 2" key="1">
    <citation type="submission" date="2018-08" db="EMBL/GenBank/DDBJ databases">
        <title>Genomic Encyclopedia of Archaeal and Bacterial Type Strains, Phase II (KMG-II): from individual species to whole genera.</title>
        <authorList>
            <person name="Goeker M."/>
        </authorList>
    </citation>
    <scope>NUCLEOTIDE SEQUENCE [LARGE SCALE GENOMIC DNA]</scope>
    <source>
        <strain evidence="1 2">ATCC 27112</strain>
    </source>
</reference>
<evidence type="ECO:0000313" key="1">
    <source>
        <dbReference type="EMBL" id="RIA75793.1"/>
    </source>
</evidence>
<evidence type="ECO:0000313" key="2">
    <source>
        <dbReference type="Proteomes" id="UP000266506"/>
    </source>
</evidence>
<dbReference type="InParanoid" id="A0A397RNT6"/>
<dbReference type="InterPro" id="IPR027417">
    <property type="entry name" value="P-loop_NTPase"/>
</dbReference>
<organism evidence="1 2">
    <name type="scientific">Anaeroplasma bactoclasticum</name>
    <dbReference type="NCBI Taxonomy" id="2088"/>
    <lineage>
        <taxon>Bacteria</taxon>
        <taxon>Bacillati</taxon>
        <taxon>Mycoplasmatota</taxon>
        <taxon>Mollicutes</taxon>
        <taxon>Anaeroplasmatales</taxon>
        <taxon>Anaeroplasmataceae</taxon>
        <taxon>Anaeroplasma</taxon>
    </lineage>
</organism>
<name>A0A397RNT6_9MOLU</name>
<keyword evidence="1" id="KW-0808">Transferase</keyword>
<comment type="caution">
    <text evidence="1">The sequence shown here is derived from an EMBL/GenBank/DDBJ whole genome shotgun (WGS) entry which is preliminary data.</text>
</comment>
<gene>
    <name evidence="1" type="ORF">EI71_01090</name>
</gene>
<dbReference type="GO" id="GO:0016301">
    <property type="term" value="F:kinase activity"/>
    <property type="evidence" value="ECO:0007669"/>
    <property type="project" value="UniProtKB-KW"/>
</dbReference>
<sequence length="130" mass="15104">MYSYDMTLSQKVFLAQFDAIKKIASEESCVIVGRCADYVLRDNPNVVNVFICAPMEDKIKRVIDYYGIKPEKAASYIVKKDKKRKGYYNFYTDMDWGKASNYDLCINSRIGIEGCVDTIVDYTKRRFNLE</sequence>
<protein>
    <submittedName>
        <fullName evidence="1">Cytidylate kinase</fullName>
    </submittedName>
</protein>
<dbReference type="Pfam" id="PF13189">
    <property type="entry name" value="Cytidylate_kin2"/>
    <property type="match status" value="1"/>
</dbReference>
<dbReference type="AlphaFoldDB" id="A0A397RNT6"/>
<keyword evidence="2" id="KW-1185">Reference proteome</keyword>
<dbReference type="EMBL" id="QXEV01000010">
    <property type="protein sequence ID" value="RIA75793.1"/>
    <property type="molecule type" value="Genomic_DNA"/>
</dbReference>
<keyword evidence="1" id="KW-0418">Kinase</keyword>
<dbReference type="Proteomes" id="UP000266506">
    <property type="component" value="Unassembled WGS sequence"/>
</dbReference>
<dbReference type="Gene3D" id="3.40.50.300">
    <property type="entry name" value="P-loop containing nucleotide triphosphate hydrolases"/>
    <property type="match status" value="1"/>
</dbReference>